<protein>
    <submittedName>
        <fullName evidence="2">Uncharacterized protein</fullName>
    </submittedName>
</protein>
<feature type="compositionally biased region" description="Polar residues" evidence="1">
    <location>
        <begin position="48"/>
        <end position="65"/>
    </location>
</feature>
<sequence>MINEGIKAGTSNIVEEAAVFVDTLFNENAFKVHLEDQIKVHSQDKDSSSFQESTNDSLNRSNLSPTKFFASKDEGWQEVQSKKKKKASQAQFTRPFTWSSKTISQ</sequence>
<gene>
    <name evidence="2" type="ORF">PanWU01x14_096110</name>
</gene>
<feature type="region of interest" description="Disordered" evidence="1">
    <location>
        <begin position="79"/>
        <end position="105"/>
    </location>
</feature>
<evidence type="ECO:0000313" key="3">
    <source>
        <dbReference type="Proteomes" id="UP000237105"/>
    </source>
</evidence>
<organism evidence="2 3">
    <name type="scientific">Parasponia andersonii</name>
    <name type="common">Sponia andersonii</name>
    <dbReference type="NCBI Taxonomy" id="3476"/>
    <lineage>
        <taxon>Eukaryota</taxon>
        <taxon>Viridiplantae</taxon>
        <taxon>Streptophyta</taxon>
        <taxon>Embryophyta</taxon>
        <taxon>Tracheophyta</taxon>
        <taxon>Spermatophyta</taxon>
        <taxon>Magnoliopsida</taxon>
        <taxon>eudicotyledons</taxon>
        <taxon>Gunneridae</taxon>
        <taxon>Pentapetalae</taxon>
        <taxon>rosids</taxon>
        <taxon>fabids</taxon>
        <taxon>Rosales</taxon>
        <taxon>Cannabaceae</taxon>
        <taxon>Parasponia</taxon>
    </lineage>
</organism>
<comment type="caution">
    <text evidence="2">The sequence shown here is derived from an EMBL/GenBank/DDBJ whole genome shotgun (WGS) entry which is preliminary data.</text>
</comment>
<accession>A0A2P5D4R0</accession>
<dbReference type="EMBL" id="JXTB01000064">
    <property type="protein sequence ID" value="PON68291.1"/>
    <property type="molecule type" value="Genomic_DNA"/>
</dbReference>
<dbReference type="AlphaFoldDB" id="A0A2P5D4R0"/>
<proteinExistence type="predicted"/>
<name>A0A2P5D4R0_PARAD</name>
<dbReference type="OrthoDB" id="10443467at2759"/>
<reference evidence="3" key="1">
    <citation type="submission" date="2016-06" db="EMBL/GenBank/DDBJ databases">
        <title>Parallel loss of symbiosis genes in relatives of nitrogen-fixing non-legume Parasponia.</title>
        <authorList>
            <person name="Van Velzen R."/>
            <person name="Holmer R."/>
            <person name="Bu F."/>
            <person name="Rutten L."/>
            <person name="Van Zeijl A."/>
            <person name="Liu W."/>
            <person name="Santuari L."/>
            <person name="Cao Q."/>
            <person name="Sharma T."/>
            <person name="Shen D."/>
            <person name="Roswanjaya Y."/>
            <person name="Wardhani T."/>
            <person name="Kalhor M.S."/>
            <person name="Jansen J."/>
            <person name="Van den Hoogen J."/>
            <person name="Gungor B."/>
            <person name="Hartog M."/>
            <person name="Hontelez J."/>
            <person name="Verver J."/>
            <person name="Yang W.-C."/>
            <person name="Schijlen E."/>
            <person name="Repin R."/>
            <person name="Schilthuizen M."/>
            <person name="Schranz E."/>
            <person name="Heidstra R."/>
            <person name="Miyata K."/>
            <person name="Fedorova E."/>
            <person name="Kohlen W."/>
            <person name="Bisseling T."/>
            <person name="Smit S."/>
            <person name="Geurts R."/>
        </authorList>
    </citation>
    <scope>NUCLEOTIDE SEQUENCE [LARGE SCALE GENOMIC DNA]</scope>
    <source>
        <strain evidence="3">cv. WU1-14</strain>
    </source>
</reference>
<feature type="compositionally biased region" description="Polar residues" evidence="1">
    <location>
        <begin position="92"/>
        <end position="105"/>
    </location>
</feature>
<evidence type="ECO:0000313" key="2">
    <source>
        <dbReference type="EMBL" id="PON68291.1"/>
    </source>
</evidence>
<dbReference type="Proteomes" id="UP000237105">
    <property type="component" value="Unassembled WGS sequence"/>
</dbReference>
<keyword evidence="3" id="KW-1185">Reference proteome</keyword>
<feature type="region of interest" description="Disordered" evidence="1">
    <location>
        <begin position="41"/>
        <end position="66"/>
    </location>
</feature>
<evidence type="ECO:0000256" key="1">
    <source>
        <dbReference type="SAM" id="MobiDB-lite"/>
    </source>
</evidence>